<feature type="transmembrane region" description="Helical" evidence="1">
    <location>
        <begin position="526"/>
        <end position="548"/>
    </location>
</feature>
<sequence length="557" mass="62213">MKRKNLLYFFIGLGGLIVLNVLAAQFFFRVDLTEDQRYTIAPATRRLLENLDEQVFVTVYLAGDLPAGFQRLRTAVRERLEEFEVYGGRNIRFQFTDPLAVNDKRLRNRTLIELGRKGLKPTNVFDNEGGKRIEKIIIPGAVVQYGGKETSVMLLRGNQATKGLSAQQILNQSVENVEYELASAIKELTAKQKRRVGLIRGYGGPAPIQLADLINGLQENYDVFQVNLPGQPTLQGLDAVLVIKPDSAFTEADKYKLDQFIVNGGKALFFVDALKSDTLNKASTLVVPQDLNLGDLFFRYGVRLNDNMVQDLNAALIPLNVGRLGDRPQIQPMPWRFFPLVNTFSDHPTVRNLDAVYVRYAGSMDTVRAAGIEKTPLLFTSKYTKIVNAPVQVDFNEARTEPDPASFGAGNEPLAYLLEGRFRSLYANRITPNDPRAKSFKTTGRPSRLVVCSDGDIPINDIDPQTDRFLPLGLDRFSGNTFANKDFVLNLVGYLVEPAGIITARAKEVVLRPLDKLKVQNERVQWQALNVGLPLVLIALFGLLHAFLRKRKFAGQG</sequence>
<keyword evidence="1" id="KW-0812">Transmembrane</keyword>
<proteinExistence type="predicted"/>
<dbReference type="AlphaFoldDB" id="A0A6J4L3F8"/>
<dbReference type="InterPro" id="IPR019863">
    <property type="entry name" value="Motility-assoc_ABC-rel_GldG"/>
</dbReference>
<keyword evidence="1" id="KW-1133">Transmembrane helix</keyword>
<evidence type="ECO:0000259" key="3">
    <source>
        <dbReference type="Pfam" id="PF23357"/>
    </source>
</evidence>
<name>A0A6J4L3F8_9SPHI</name>
<evidence type="ECO:0000313" key="4">
    <source>
        <dbReference type="EMBL" id="CAA9321292.1"/>
    </source>
</evidence>
<feature type="domain" description="ABC-type uncharacterised transport system" evidence="2">
    <location>
        <begin position="193"/>
        <end position="490"/>
    </location>
</feature>
<gene>
    <name evidence="4" type="ORF">AVDCRST_MAG56-6924</name>
</gene>
<dbReference type="NCBIfam" id="TIGR03521">
    <property type="entry name" value="GldG"/>
    <property type="match status" value="1"/>
</dbReference>
<evidence type="ECO:0000259" key="2">
    <source>
        <dbReference type="Pfam" id="PF09822"/>
    </source>
</evidence>
<dbReference type="InterPro" id="IPR019196">
    <property type="entry name" value="ABC_transp_unknown"/>
</dbReference>
<protein>
    <submittedName>
        <fullName evidence="4">Gliding motility-associated ABC transporter substrate-binding protein GldG</fullName>
    </submittedName>
</protein>
<dbReference type="EMBL" id="CADCTQ010000575">
    <property type="protein sequence ID" value="CAA9321292.1"/>
    <property type="molecule type" value="Genomic_DNA"/>
</dbReference>
<dbReference type="Pfam" id="PF23357">
    <property type="entry name" value="DUF7088"/>
    <property type="match status" value="1"/>
</dbReference>
<feature type="domain" description="DUF7088" evidence="3">
    <location>
        <begin position="34"/>
        <end position="144"/>
    </location>
</feature>
<dbReference type="Pfam" id="PF09822">
    <property type="entry name" value="ABC_transp_aux"/>
    <property type="match status" value="1"/>
</dbReference>
<evidence type="ECO:0000256" key="1">
    <source>
        <dbReference type="SAM" id="Phobius"/>
    </source>
</evidence>
<reference evidence="4" key="1">
    <citation type="submission" date="2020-02" db="EMBL/GenBank/DDBJ databases">
        <authorList>
            <person name="Meier V. D."/>
        </authorList>
    </citation>
    <scope>NUCLEOTIDE SEQUENCE</scope>
    <source>
        <strain evidence="4">AVDCRST_MAG56</strain>
    </source>
</reference>
<keyword evidence="1" id="KW-0472">Membrane</keyword>
<dbReference type="InterPro" id="IPR055396">
    <property type="entry name" value="DUF7088"/>
</dbReference>
<organism evidence="4">
    <name type="scientific">uncultured Cytophagales bacterium</name>
    <dbReference type="NCBI Taxonomy" id="158755"/>
    <lineage>
        <taxon>Bacteria</taxon>
        <taxon>Pseudomonadati</taxon>
        <taxon>Bacteroidota</taxon>
        <taxon>Sphingobacteriia</taxon>
        <taxon>Sphingobacteriales</taxon>
        <taxon>environmental samples</taxon>
    </lineage>
</organism>
<accession>A0A6J4L3F8</accession>